<dbReference type="Proteomes" id="UP000234503">
    <property type="component" value="Unassembled WGS sequence"/>
</dbReference>
<evidence type="ECO:0000259" key="1">
    <source>
        <dbReference type="Pfam" id="PF09008"/>
    </source>
</evidence>
<sequence>MSEINANVIISMPSSPFTLATSFKAASGGSVYIGKVNTDPFHPENQVQVYLEKREGEIVPVAQPLLLNSAGYLVYEGAIAKFVTDKNHSMTVFDASNVPQFYYPDILKYEPDQFKRQLSGSDGLKYIGRCPDIGMLRITEPNEKNQLIDVVEYFQGCSFGGGYFIYDDTDKESVDNGGSIIATAGGHRWKRRETYLLPVHFGAVPDGKTDVTDSMRRYIAASARGTVDFRNGFWRISSTLDLTHVATIITDGTCAFKVNPFSFSGEWAMTIGHPDRGAYAGRVAKFVIQGILTIDSDSRSVPLNGLYMKGSWFVVDHIRVTNFNGTGIHQSAVWDSTFKRLSVELCGNSEKYACSLNGGGDTYNTTHIGALQAEQSYDKALCITGIRNVIENIHCERTYITTLDDGNTKLPSGLKYTTCDFNIGNSTINQAIIDAYTGSTTPDGIACITDVPSISLSLDYSEARNINATNGILSCAFGHQTLYSTIVAKNFHIVEPAQKITVENPRISEKICIGSEVIINNGMINIFTPNNNARNIIINGGEINKVDFGSHIRGHITFNNVAITGEIGDLKSPPYKNTNSVIGMQFPPTTFNNCQLESVVGAWNSRAIFNGGAIRSVNLNSQSAFEFYNVSIGTFNYSGNTAFITRGVKAENVLRWAEPRHFLYPAGTITERIGPATNCGIIYLCRSNTEVKWTPIMSV</sequence>
<dbReference type="OrthoDB" id="6500479at2"/>
<reference evidence="2 3" key="1">
    <citation type="submission" date="2017-12" db="EMBL/GenBank/DDBJ databases">
        <title>Characterization of six clinical isolates of Enterochimera gen. nov., a novel genus of the Yersiniaciae family and the three species Enterochimera arupensis sp. nov., Enterochimera coloradensis sp. nov, and Enterochimera californica sp. nov.</title>
        <authorList>
            <person name="Rossi A."/>
            <person name="Fisher M."/>
        </authorList>
    </citation>
    <scope>NUCLEOTIDE SEQUENCE [LARGE SCALE GENOMIC DNA]</scope>
    <source>
        <strain evidence="3">2016-Iso4</strain>
    </source>
</reference>
<dbReference type="RefSeq" id="WP_101821588.1">
    <property type="nucleotide sequence ID" value="NZ_PJZH01000001.1"/>
</dbReference>
<dbReference type="InterPro" id="IPR012334">
    <property type="entry name" value="Pectin_lyas_fold"/>
</dbReference>
<dbReference type="InterPro" id="IPR036730">
    <property type="entry name" value="P22_tailspike_N_sf"/>
</dbReference>
<evidence type="ECO:0000313" key="2">
    <source>
        <dbReference type="EMBL" id="PLR40312.1"/>
    </source>
</evidence>
<organism evidence="2 3">
    <name type="scientific">Chimaeribacter coloradensis</name>
    <dbReference type="NCBI Taxonomy" id="2060068"/>
    <lineage>
        <taxon>Bacteria</taxon>
        <taxon>Pseudomonadati</taxon>
        <taxon>Pseudomonadota</taxon>
        <taxon>Gammaproteobacteria</taxon>
        <taxon>Enterobacterales</taxon>
        <taxon>Yersiniaceae</taxon>
        <taxon>Chimaeribacter</taxon>
    </lineage>
</organism>
<dbReference type="Gene3D" id="2.160.20.10">
    <property type="entry name" value="Single-stranded right-handed beta-helix, Pectin lyase-like"/>
    <property type="match status" value="1"/>
</dbReference>
<gene>
    <name evidence="2" type="ORF">CYR32_00795</name>
</gene>
<dbReference type="SUPFAM" id="SSF51327">
    <property type="entry name" value="Head-binding domain of phage P22 tailspike protein"/>
    <property type="match status" value="1"/>
</dbReference>
<accession>A0A2N5ECS5</accession>
<feature type="domain" description="Bacteriophage P22 tailspike N-terminal" evidence="1">
    <location>
        <begin position="1"/>
        <end position="113"/>
    </location>
</feature>
<name>A0A2N5ECS5_9GAMM</name>
<dbReference type="AlphaFoldDB" id="A0A2N5ECS5"/>
<dbReference type="Pfam" id="PF09008">
    <property type="entry name" value="Head_binding"/>
    <property type="match status" value="1"/>
</dbReference>
<proteinExistence type="predicted"/>
<keyword evidence="3" id="KW-1185">Reference proteome</keyword>
<comment type="caution">
    <text evidence="2">The sequence shown here is derived from an EMBL/GenBank/DDBJ whole genome shotgun (WGS) entry which is preliminary data.</text>
</comment>
<dbReference type="Gene3D" id="2.170.14.10">
    <property type="entry name" value="Phage P22 tailspike-like, N-terminal domain"/>
    <property type="match status" value="1"/>
</dbReference>
<evidence type="ECO:0000313" key="3">
    <source>
        <dbReference type="Proteomes" id="UP000234503"/>
    </source>
</evidence>
<dbReference type="EMBL" id="PJZH01000001">
    <property type="protein sequence ID" value="PLR40312.1"/>
    <property type="molecule type" value="Genomic_DNA"/>
</dbReference>
<dbReference type="InterPro" id="IPR009093">
    <property type="entry name" value="P22_tailspike_N"/>
</dbReference>
<protein>
    <recommendedName>
        <fullName evidence="1">Bacteriophage P22 tailspike N-terminal domain-containing protein</fullName>
    </recommendedName>
</protein>